<sequence length="502" mass="57447">MLTRYSTGLKTFYTLFVIVPHDITTDASQHAKRIAAEANFDKPTMTKTKTNAEFIKECNAKHAGFYDYSITKYTIWNAKIKYICPNHGIQEQRANDHRRGGGCGKCGREKTKKAFLYDTQKFIQVSNRIHNSQYDYSNVVYSSYLESVSIRCKLHGEFVQVAGHHLSGHGCPKCGNISCRNRGKPSKMLTRTMFLRLARETHGGIYDYTSMIYKQKRTGVSIICKSHGPFVCLPDKHLKGVGCPTCVFFDAFVATASALYPGKFEYDRSSYKNSKTKMRITCQAHGDFWQQPGDHIRKRSAFHCYICFLESKRITRDEFIARSKVIHGSAYGYDDVVLGSTLNDFVTIFCNKCQKHFSQRAVNHLQGNGCATCCESQHEKKIRAWLETTTHVFEQQKSFPGLRHMQPLKCDFYLPQYNLVIEFDGIQHFEPVKMFGGEERFAINQTRDQIKNEYCVAHRINLLRLKDGQDVIAEVQTTIEIIKKGGDSNVYHILYGKFATLA</sequence>
<dbReference type="EMBL" id="LN736365">
    <property type="protein sequence ID" value="CEP62771.1"/>
    <property type="molecule type" value="Genomic_DNA"/>
</dbReference>
<evidence type="ECO:0000313" key="1">
    <source>
        <dbReference type="EMBL" id="CEP62771.1"/>
    </source>
</evidence>
<organism evidence="1 2">
    <name type="scientific">Lachancea lanzarotensis</name>
    <dbReference type="NCBI Taxonomy" id="1245769"/>
    <lineage>
        <taxon>Eukaryota</taxon>
        <taxon>Fungi</taxon>
        <taxon>Dikarya</taxon>
        <taxon>Ascomycota</taxon>
        <taxon>Saccharomycotina</taxon>
        <taxon>Saccharomycetes</taxon>
        <taxon>Saccharomycetales</taxon>
        <taxon>Saccharomycetaceae</taxon>
        <taxon>Lachancea</taxon>
    </lineage>
</organism>
<dbReference type="RefSeq" id="XP_022628994.1">
    <property type="nucleotide sequence ID" value="XM_022771829.1"/>
</dbReference>
<gene>
    <name evidence="1" type="ORF">LALA0_S06e03422g</name>
</gene>
<protein>
    <submittedName>
        <fullName evidence="1">LALA0S06e03422g1_1</fullName>
    </submittedName>
</protein>
<proteinExistence type="predicted"/>
<dbReference type="GeneID" id="34686247"/>
<dbReference type="HOGENOM" id="CLU_028791_1_0_1"/>
<dbReference type="AlphaFoldDB" id="A0A0C7N479"/>
<dbReference type="Proteomes" id="UP000054304">
    <property type="component" value="Unassembled WGS sequence"/>
</dbReference>
<evidence type="ECO:0000313" key="2">
    <source>
        <dbReference type="Proteomes" id="UP000054304"/>
    </source>
</evidence>
<accession>A0A0C7N479</accession>
<reference evidence="1 2" key="1">
    <citation type="submission" date="2014-12" db="EMBL/GenBank/DDBJ databases">
        <authorList>
            <person name="Neuveglise Cecile"/>
        </authorList>
    </citation>
    <scope>NUCLEOTIDE SEQUENCE [LARGE SCALE GENOMIC DNA]</scope>
    <source>
        <strain evidence="1 2">CBS 12615</strain>
    </source>
</reference>
<keyword evidence="2" id="KW-1185">Reference proteome</keyword>
<dbReference type="OrthoDB" id="430722at2759"/>
<name>A0A0C7N479_9SACH</name>
<dbReference type="Gene3D" id="3.40.960.10">
    <property type="entry name" value="VSR Endonuclease"/>
    <property type="match status" value="1"/>
</dbReference>